<keyword evidence="1 5" id="KW-0547">Nucleotide-binding</keyword>
<keyword evidence="6" id="KW-0175">Coiled coil</keyword>
<dbReference type="Proteomes" id="UP000631421">
    <property type="component" value="Unassembled WGS sequence"/>
</dbReference>
<keyword evidence="9" id="KW-1185">Reference proteome</keyword>
<dbReference type="SUPFAM" id="SSF52540">
    <property type="entry name" value="P-loop containing nucleoside triphosphate hydrolases"/>
    <property type="match status" value="1"/>
</dbReference>
<dbReference type="InterPro" id="IPR027417">
    <property type="entry name" value="P-loop_NTPase"/>
</dbReference>
<reference evidence="8" key="2">
    <citation type="submission" date="2020-08" db="EMBL/GenBank/DDBJ databases">
        <authorList>
            <person name="Chen M."/>
            <person name="Teng W."/>
            <person name="Zhao L."/>
            <person name="Hu C."/>
            <person name="Zhou Y."/>
            <person name="Han B."/>
            <person name="Song L."/>
            <person name="Shu W."/>
        </authorList>
    </citation>
    <scope>NUCLEOTIDE SEQUENCE</scope>
    <source>
        <strain evidence="8">FACHB-1277</strain>
    </source>
</reference>
<evidence type="ECO:0000256" key="4">
    <source>
        <dbReference type="ARBA" id="ARBA00022840"/>
    </source>
</evidence>
<dbReference type="EMBL" id="JACJPY010000008">
    <property type="protein sequence ID" value="MBD2149357.1"/>
    <property type="molecule type" value="Genomic_DNA"/>
</dbReference>
<keyword evidence="4 5" id="KW-0067">ATP-binding</keyword>
<keyword evidence="3 5" id="KW-0347">Helicase</keyword>
<feature type="domain" description="UvrD-like helicase ATP-binding" evidence="7">
    <location>
        <begin position="302"/>
        <end position="632"/>
    </location>
</feature>
<dbReference type="PANTHER" id="PTHR21529:SF4">
    <property type="entry name" value="TPR AND ANKYRIN REPEAT-CONTAINING PROTEIN 1"/>
    <property type="match status" value="1"/>
</dbReference>
<evidence type="ECO:0000256" key="1">
    <source>
        <dbReference type="ARBA" id="ARBA00022741"/>
    </source>
</evidence>
<dbReference type="GO" id="GO:0016787">
    <property type="term" value="F:hydrolase activity"/>
    <property type="evidence" value="ECO:0007669"/>
    <property type="project" value="UniProtKB-UniRule"/>
</dbReference>
<evidence type="ECO:0000313" key="8">
    <source>
        <dbReference type="EMBL" id="MBD2149357.1"/>
    </source>
</evidence>
<dbReference type="GO" id="GO:0005524">
    <property type="term" value="F:ATP binding"/>
    <property type="evidence" value="ECO:0007669"/>
    <property type="project" value="UniProtKB-UniRule"/>
</dbReference>
<dbReference type="Pfam" id="PF00580">
    <property type="entry name" value="UvrD-helicase"/>
    <property type="match status" value="1"/>
</dbReference>
<feature type="binding site" evidence="5">
    <location>
        <begin position="323"/>
        <end position="330"/>
    </location>
    <ligand>
        <name>ATP</name>
        <dbReference type="ChEBI" id="CHEBI:30616"/>
    </ligand>
</feature>
<evidence type="ECO:0000256" key="3">
    <source>
        <dbReference type="ARBA" id="ARBA00022806"/>
    </source>
</evidence>
<accession>A0A926UQT7</accession>
<dbReference type="PANTHER" id="PTHR21529">
    <property type="entry name" value="MAMMARY TURMOR VIRUS RECEPTOR HOMOLOG 1, 2 MTVR1, 2"/>
    <property type="match status" value="1"/>
</dbReference>
<evidence type="ECO:0000256" key="5">
    <source>
        <dbReference type="PROSITE-ProRule" id="PRU00560"/>
    </source>
</evidence>
<reference evidence="8" key="1">
    <citation type="journal article" date="2015" name="ISME J.">
        <title>Draft Genome Sequence of Streptomyces incarnatus NRRL8089, which Produces the Nucleoside Antibiotic Sinefungin.</title>
        <authorList>
            <person name="Oshima K."/>
            <person name="Hattori M."/>
            <person name="Shimizu H."/>
            <person name="Fukuda K."/>
            <person name="Nemoto M."/>
            <person name="Inagaki K."/>
            <person name="Tamura T."/>
        </authorList>
    </citation>
    <scope>NUCLEOTIDE SEQUENCE</scope>
    <source>
        <strain evidence="8">FACHB-1277</strain>
    </source>
</reference>
<name>A0A926UQT7_9CYAN</name>
<evidence type="ECO:0000259" key="7">
    <source>
        <dbReference type="PROSITE" id="PS51198"/>
    </source>
</evidence>
<sequence length="1369" mass="160894">MYIYISQEVLNNADAQLQTAIERLQRKIEQDASLFPMIFDCLFPYWRTKLRRTWRLIATVQIISGEEILCLTHLLQRSSHEYRQFLDDCKAWGAQKVQINQHQLTEWLRERQLQEELENAPQPQPNVPENLMPWLNTPSLQQNGHRGCDIFESRLWVDKWTQRDESQITSNWLSFHRIILQILEPQQNSDLQSNETTFANVNRCIDLSTECTVLYSVVSSSDYPHRRIIVLLDLFPSIPSFSDIAQVGKSLRVFGQSVPCNIFESSITTDRLTRIARRAYPDYILCDEQIWHSLEIDSDVNLALSGEEETLLRNVRLPIFINGRAGSGKSTMLHYMFAYYCDLYLRENRDNIDQPTQIFPLFLTYNQRLVDRARKVVKSILTSHAHYIEQSYNTEDLEPLENCFQSFQDFLLSKLPFENSFLRSNHISFNEFKERFDRSFPNERYSAEIVWHTIRTYIKGFDFSEDNTEFLTFADYRDEISNRHKSVSDQDFQQIIRFWRWYQDLQNEENLWDDQDLVRFILQSIINGELQISSYAAIFCDEAQDFTRIELQLILRLSAWSQYRLRPPVHSLPFAFAGDPMQTVNPTGFRWNNLRANFYERILLPLDPDGSKGICNPENVMLRELQQNYRSTREIVYFSNIVHLWRKVLLNLTDINPQNSWWDDQQSARVGKGVISQNFTVQELAKLANQGIIFVLPCDEGGEMAFIRDTPQLLQAFPSINEQILPPNVYSAVAVKGSEFPVVIALFFGEYFAEAFGERDLEITPQNIELEYFLNKLYVAISRGQEYLAVIDTQRGDQRLWQFANQQQVSNWIGRLPNQNEHEHWRSQTSFLDDHVTPNMSRGANSLDLAKIFLQDGLNYNKSQFFNSAASYFQRADRPLDEEYCQTWLVRLQGNLREAGQRFMKLQDRLENAGSRLVERSLDPVQDAWECFWGGQHWQEILAWCDRCPERLENRWRFVAAFMVQTSDQAEVKNLADITYSFTDALVTIVDQWQADTSDLREVNWRSVLIRYHQIVNQLLDSSDNLNIESIYLQTWSQISLKLVTIGFDVQSNLFLAARCAYQSENYQEAVSLWERCPDDSIYRNRQDYALAKSEITPVPEKFDWLNRAGKSEQIVNLWKGQKEQFDRTWQPYTSIIRQALEKHGESKELLDLDIKLGRWVAAILYFNNRVKDQDPSFDDSARFEVLKKMSEDRRLTSQSIEEESSKIFEQGIRITENVQNERDSVRQGRRLLTQFINETTRTKTWTKDLASIETVTQAFRNVGEFVPELQFHEQFKGDLDMEICEYAKREWIEIKRKQANFSRQDGKIADAERYGREADNAEKTWQCEVNSPPEDPTEEIRKSLGTLTQSELESVKHYIRFLKFEKSL</sequence>
<dbReference type="InterPro" id="IPR039904">
    <property type="entry name" value="TRANK1"/>
</dbReference>
<keyword evidence="2 5" id="KW-0378">Hydrolase</keyword>
<protein>
    <recommendedName>
        <fullName evidence="7">UvrD-like helicase ATP-binding domain-containing protein</fullName>
    </recommendedName>
</protein>
<evidence type="ECO:0000256" key="6">
    <source>
        <dbReference type="SAM" id="Coils"/>
    </source>
</evidence>
<dbReference type="Gene3D" id="3.40.50.300">
    <property type="entry name" value="P-loop containing nucleotide triphosphate hydrolases"/>
    <property type="match status" value="2"/>
</dbReference>
<dbReference type="InterPro" id="IPR014016">
    <property type="entry name" value="UvrD-like_ATP-bd"/>
</dbReference>
<dbReference type="GO" id="GO:0004386">
    <property type="term" value="F:helicase activity"/>
    <property type="evidence" value="ECO:0007669"/>
    <property type="project" value="UniProtKB-UniRule"/>
</dbReference>
<dbReference type="PROSITE" id="PS51198">
    <property type="entry name" value="UVRD_HELICASE_ATP_BIND"/>
    <property type="match status" value="1"/>
</dbReference>
<gene>
    <name evidence="8" type="ORF">H6F44_04345</name>
</gene>
<evidence type="ECO:0000313" key="9">
    <source>
        <dbReference type="Proteomes" id="UP000631421"/>
    </source>
</evidence>
<comment type="caution">
    <text evidence="8">The sequence shown here is derived from an EMBL/GenBank/DDBJ whole genome shotgun (WGS) entry which is preliminary data.</text>
</comment>
<proteinExistence type="predicted"/>
<dbReference type="RefSeq" id="WP_190349731.1">
    <property type="nucleotide sequence ID" value="NZ_JACJPY010000008.1"/>
</dbReference>
<organism evidence="8 9">
    <name type="scientific">Pseudanabaena cinerea FACHB-1277</name>
    <dbReference type="NCBI Taxonomy" id="2949581"/>
    <lineage>
        <taxon>Bacteria</taxon>
        <taxon>Bacillati</taxon>
        <taxon>Cyanobacteriota</taxon>
        <taxon>Cyanophyceae</taxon>
        <taxon>Pseudanabaenales</taxon>
        <taxon>Pseudanabaenaceae</taxon>
        <taxon>Pseudanabaena</taxon>
        <taxon>Pseudanabaena cinerea</taxon>
    </lineage>
</organism>
<evidence type="ECO:0000256" key="2">
    <source>
        <dbReference type="ARBA" id="ARBA00022801"/>
    </source>
</evidence>
<feature type="coiled-coil region" evidence="6">
    <location>
        <begin position="889"/>
        <end position="916"/>
    </location>
</feature>